<dbReference type="Proteomes" id="UP001595840">
    <property type="component" value="Unassembled WGS sequence"/>
</dbReference>
<dbReference type="SUPFAM" id="SSF46689">
    <property type="entry name" value="Homeodomain-like"/>
    <property type="match status" value="2"/>
</dbReference>
<keyword evidence="5" id="KW-1185">Reference proteome</keyword>
<evidence type="ECO:0000256" key="2">
    <source>
        <dbReference type="ARBA" id="ARBA00023163"/>
    </source>
</evidence>
<evidence type="ECO:0000259" key="3">
    <source>
        <dbReference type="PROSITE" id="PS01124"/>
    </source>
</evidence>
<dbReference type="EMBL" id="JBHSCX010000021">
    <property type="protein sequence ID" value="MFC4364193.1"/>
    <property type="molecule type" value="Genomic_DNA"/>
</dbReference>
<reference evidence="5" key="1">
    <citation type="journal article" date="2019" name="Int. J. Syst. Evol. Microbiol.">
        <title>The Global Catalogue of Microorganisms (GCM) 10K type strain sequencing project: providing services to taxonomists for standard genome sequencing and annotation.</title>
        <authorList>
            <consortium name="The Broad Institute Genomics Platform"/>
            <consortium name="The Broad Institute Genome Sequencing Center for Infectious Disease"/>
            <person name="Wu L."/>
            <person name="Ma J."/>
        </authorList>
    </citation>
    <scope>NUCLEOTIDE SEQUENCE [LARGE SCALE GENOMIC DNA]</scope>
    <source>
        <strain evidence="5">CECT 8570</strain>
    </source>
</reference>
<dbReference type="RefSeq" id="WP_290262513.1">
    <property type="nucleotide sequence ID" value="NZ_JAUFQG010000004.1"/>
</dbReference>
<dbReference type="SMART" id="SM00342">
    <property type="entry name" value="HTH_ARAC"/>
    <property type="match status" value="1"/>
</dbReference>
<keyword evidence="1" id="KW-0805">Transcription regulation</keyword>
<evidence type="ECO:0000256" key="1">
    <source>
        <dbReference type="ARBA" id="ARBA00023015"/>
    </source>
</evidence>
<keyword evidence="2" id="KW-0804">Transcription</keyword>
<dbReference type="InterPro" id="IPR009594">
    <property type="entry name" value="Tscrpt_reg_HTH_AraC_N"/>
</dbReference>
<proteinExistence type="predicted"/>
<organism evidence="4 5">
    <name type="scientific">Simiduia curdlanivorans</name>
    <dbReference type="NCBI Taxonomy" id="1492769"/>
    <lineage>
        <taxon>Bacteria</taxon>
        <taxon>Pseudomonadati</taxon>
        <taxon>Pseudomonadota</taxon>
        <taxon>Gammaproteobacteria</taxon>
        <taxon>Cellvibrionales</taxon>
        <taxon>Cellvibrionaceae</taxon>
        <taxon>Simiduia</taxon>
    </lineage>
</organism>
<protein>
    <submittedName>
        <fullName evidence="4">AraC family transcriptional regulator N-terminal domain-containing protein</fullName>
    </submittedName>
</protein>
<sequence length="294" mass="32842">MASRLERELLGLVDLFTDQEGLNASVIPNVSFFKATHKNITLPLVYEPCLCIIVQGEKDVVLGKEIYRYGAMEFLVASVHLPIVGTVTRASLAKPYFVIQIDIDIQQMSELLVRMVRPATANRASECGLFIGKVDNAMLESVHRLVTLLQTPDDVPILAEHRLLEIYYRLLRSDYGNAIVQAALNGSSTQRVSIAIEKLRRDFCLPVAVEDLAKLAGMSVSSFHAHFKAVTNMSPLQFQKMIRLMEARQFMVANNAGAESAAYQVGYESPSQFSREYARMFGSPPGRDKSRLRQ</sequence>
<dbReference type="Pfam" id="PF06719">
    <property type="entry name" value="AraC_N"/>
    <property type="match status" value="1"/>
</dbReference>
<evidence type="ECO:0000313" key="4">
    <source>
        <dbReference type="EMBL" id="MFC4364193.1"/>
    </source>
</evidence>
<dbReference type="PANTHER" id="PTHR43436:SF1">
    <property type="entry name" value="TRANSCRIPTIONAL REGULATORY PROTEIN"/>
    <property type="match status" value="1"/>
</dbReference>
<dbReference type="Gene3D" id="1.10.10.60">
    <property type="entry name" value="Homeodomain-like"/>
    <property type="match status" value="2"/>
</dbReference>
<comment type="caution">
    <text evidence="4">The sequence shown here is derived from an EMBL/GenBank/DDBJ whole genome shotgun (WGS) entry which is preliminary data.</text>
</comment>
<gene>
    <name evidence="4" type="ORF">ACFOX3_17915</name>
</gene>
<dbReference type="Pfam" id="PF12833">
    <property type="entry name" value="HTH_18"/>
    <property type="match status" value="1"/>
</dbReference>
<feature type="domain" description="HTH araC/xylS-type" evidence="3">
    <location>
        <begin position="193"/>
        <end position="291"/>
    </location>
</feature>
<dbReference type="PANTHER" id="PTHR43436">
    <property type="entry name" value="ARAC-FAMILY TRANSCRIPTIONAL REGULATOR"/>
    <property type="match status" value="1"/>
</dbReference>
<dbReference type="PROSITE" id="PS01124">
    <property type="entry name" value="HTH_ARAC_FAMILY_2"/>
    <property type="match status" value="1"/>
</dbReference>
<accession>A0ABV8V941</accession>
<dbReference type="InterPro" id="IPR018060">
    <property type="entry name" value="HTH_AraC"/>
</dbReference>
<dbReference type="InterPro" id="IPR009057">
    <property type="entry name" value="Homeodomain-like_sf"/>
</dbReference>
<name>A0ABV8V941_9GAMM</name>
<evidence type="ECO:0000313" key="5">
    <source>
        <dbReference type="Proteomes" id="UP001595840"/>
    </source>
</evidence>